<protein>
    <submittedName>
        <fullName evidence="1">Acetamidase/formamidase family protein</fullName>
    </submittedName>
</protein>
<organism evidence="1 2">
    <name type="scientific">Oscillibacter hominis</name>
    <dbReference type="NCBI Taxonomy" id="2763056"/>
    <lineage>
        <taxon>Bacteria</taxon>
        <taxon>Bacillati</taxon>
        <taxon>Bacillota</taxon>
        <taxon>Clostridia</taxon>
        <taxon>Eubacteriales</taxon>
        <taxon>Oscillospiraceae</taxon>
        <taxon>Oscillibacter</taxon>
    </lineage>
</organism>
<accession>A0A7G9B758</accession>
<dbReference type="InterPro" id="IPR004304">
    <property type="entry name" value="FmdA_AmdA"/>
</dbReference>
<proteinExistence type="predicted"/>
<dbReference type="AlphaFoldDB" id="A0A7G9B758"/>
<name>A0A7G9B758_9FIRM</name>
<dbReference type="EMBL" id="CP060490">
    <property type="protein sequence ID" value="QNL45389.1"/>
    <property type="molecule type" value="Genomic_DNA"/>
</dbReference>
<dbReference type="Proteomes" id="UP000515960">
    <property type="component" value="Chromosome"/>
</dbReference>
<dbReference type="PANTHER" id="PTHR31891:SF1">
    <property type="entry name" value="FORMAMIDASE C869.04-RELATED"/>
    <property type="match status" value="1"/>
</dbReference>
<sequence length="428" mass="45516">MANHICTTDRITSIIGEGVGKEVCVSDGDLLVVETAPGCWGPMITPSVSGGHEITGPVWVKDAEPGDAVALTIEQVEVLSSATSSGTGRVNPGFFDKDPSVKAICPFCHINNPETELRGTGEEAVRCKKCGSPILPQTFENGYTVVCDHESGLAVVVDGETAQQIAQDTLEGKLYLPKGAKQHLATILGRADFSGLVVRSRPMVGNIGCSPSGRIPASKNAGDCYLSVGNTDLFAPVGKEQITDAHMDIKSVGEGCVVISPVLVPGAGVYVGDVHLTQGDGEIAGHTLDISARVSVRVALIKHLNIEGPILIPSVSELDSRFVPFSDEEYDRADKLLARYGKRLPVRNYPIQFIGSGSNMNEGMENAFDRAQKLTGLPRGELMNRATVGGEIGIGRTSGLVYLTMMLEEKTLEKMGLLKLVLAQYNKQ</sequence>
<dbReference type="Gene3D" id="2.60.120.580">
    <property type="entry name" value="Acetamidase/Formamidase-like domains"/>
    <property type="match status" value="2"/>
</dbReference>
<evidence type="ECO:0000313" key="1">
    <source>
        <dbReference type="EMBL" id="QNL45389.1"/>
    </source>
</evidence>
<gene>
    <name evidence="1" type="ORF">H8790_05060</name>
</gene>
<dbReference type="PANTHER" id="PTHR31891">
    <property type="entry name" value="FORMAMIDASE C869.04-RELATED"/>
    <property type="match status" value="1"/>
</dbReference>
<dbReference type="Pfam" id="PF03069">
    <property type="entry name" value="FmdA_AmdA"/>
    <property type="match status" value="2"/>
</dbReference>
<dbReference type="KEGG" id="ohi:H8790_05060"/>
<dbReference type="GO" id="GO:0016811">
    <property type="term" value="F:hydrolase activity, acting on carbon-nitrogen (but not peptide) bonds, in linear amides"/>
    <property type="evidence" value="ECO:0007669"/>
    <property type="project" value="InterPro"/>
</dbReference>
<dbReference type="SUPFAM" id="SSF141130">
    <property type="entry name" value="Acetamidase/Formamidase-like"/>
    <property type="match status" value="1"/>
</dbReference>
<evidence type="ECO:0000313" key="2">
    <source>
        <dbReference type="Proteomes" id="UP000515960"/>
    </source>
</evidence>
<reference evidence="1 2" key="1">
    <citation type="submission" date="2020-08" db="EMBL/GenBank/DDBJ databases">
        <authorList>
            <person name="Liu C."/>
            <person name="Sun Q."/>
        </authorList>
    </citation>
    <scope>NUCLEOTIDE SEQUENCE [LARGE SCALE GENOMIC DNA]</scope>
    <source>
        <strain evidence="1 2">NSJ-62</strain>
    </source>
</reference>
<keyword evidence="2" id="KW-1185">Reference proteome</keyword>
<dbReference type="RefSeq" id="WP_187333842.1">
    <property type="nucleotide sequence ID" value="NZ_CP060490.1"/>
</dbReference>